<evidence type="ECO:0000259" key="2">
    <source>
        <dbReference type="PROSITE" id="PS50943"/>
    </source>
</evidence>
<dbReference type="PROSITE" id="PS50943">
    <property type="entry name" value="HTH_CROC1"/>
    <property type="match status" value="1"/>
</dbReference>
<dbReference type="Pfam" id="PF01381">
    <property type="entry name" value="HTH_3"/>
    <property type="match status" value="1"/>
</dbReference>
<keyword evidence="4" id="KW-1185">Reference proteome</keyword>
<reference evidence="4" key="1">
    <citation type="submission" date="2016-10" db="EMBL/GenBank/DDBJ databases">
        <authorList>
            <person name="Varghese N."/>
        </authorList>
    </citation>
    <scope>NUCLEOTIDE SEQUENCE [LARGE SCALE GENOMIC DNA]</scope>
    <source>
        <strain evidence="4">DSM 17980</strain>
    </source>
</reference>
<dbReference type="SMART" id="SM00530">
    <property type="entry name" value="HTH_XRE"/>
    <property type="match status" value="1"/>
</dbReference>
<dbReference type="STRING" id="392015.SAMN05421543_11740"/>
<dbReference type="Gene3D" id="1.25.40.10">
    <property type="entry name" value="Tetratricopeptide repeat domain"/>
    <property type="match status" value="3"/>
</dbReference>
<organism evidence="3 4">
    <name type="scientific">Alicyclobacillus macrosporangiidus</name>
    <dbReference type="NCBI Taxonomy" id="392015"/>
    <lineage>
        <taxon>Bacteria</taxon>
        <taxon>Bacillati</taxon>
        <taxon>Bacillota</taxon>
        <taxon>Bacilli</taxon>
        <taxon>Bacillales</taxon>
        <taxon>Alicyclobacillaceae</taxon>
        <taxon>Alicyclobacillus</taxon>
    </lineage>
</organism>
<dbReference type="SUPFAM" id="SSF47413">
    <property type="entry name" value="lambda repressor-like DNA-binding domains"/>
    <property type="match status" value="1"/>
</dbReference>
<dbReference type="GO" id="GO:0003677">
    <property type="term" value="F:DNA binding"/>
    <property type="evidence" value="ECO:0007669"/>
    <property type="project" value="InterPro"/>
</dbReference>
<evidence type="ECO:0000313" key="3">
    <source>
        <dbReference type="EMBL" id="SFU98612.1"/>
    </source>
</evidence>
<dbReference type="Proteomes" id="UP000183508">
    <property type="component" value="Unassembled WGS sequence"/>
</dbReference>
<dbReference type="eggNOG" id="COG1396">
    <property type="taxonomic scope" value="Bacteria"/>
</dbReference>
<proteinExistence type="predicted"/>
<feature type="repeat" description="TPR" evidence="1">
    <location>
        <begin position="230"/>
        <end position="263"/>
    </location>
</feature>
<evidence type="ECO:0000313" key="4">
    <source>
        <dbReference type="Proteomes" id="UP000183508"/>
    </source>
</evidence>
<dbReference type="SUPFAM" id="SSF48452">
    <property type="entry name" value="TPR-like"/>
    <property type="match status" value="2"/>
</dbReference>
<dbReference type="InterPro" id="IPR019734">
    <property type="entry name" value="TPR_rpt"/>
</dbReference>
<dbReference type="SMART" id="SM00028">
    <property type="entry name" value="TPR"/>
    <property type="match status" value="6"/>
</dbReference>
<feature type="domain" description="HTH cro/C1-type" evidence="2">
    <location>
        <begin position="8"/>
        <end position="61"/>
    </location>
</feature>
<accession>A0A1I7KMG1</accession>
<dbReference type="PROSITE" id="PS50005">
    <property type="entry name" value="TPR"/>
    <property type="match status" value="2"/>
</dbReference>
<dbReference type="Pfam" id="PF07721">
    <property type="entry name" value="TPR_4"/>
    <property type="match status" value="1"/>
</dbReference>
<dbReference type="InterPro" id="IPR041617">
    <property type="entry name" value="TPR_MalT"/>
</dbReference>
<dbReference type="InterPro" id="IPR011990">
    <property type="entry name" value="TPR-like_helical_dom_sf"/>
</dbReference>
<dbReference type="Pfam" id="PF17874">
    <property type="entry name" value="TPR_MalT"/>
    <property type="match status" value="1"/>
</dbReference>
<dbReference type="GO" id="GO:0042802">
    <property type="term" value="F:identical protein binding"/>
    <property type="evidence" value="ECO:0007669"/>
    <property type="project" value="InterPro"/>
</dbReference>
<dbReference type="CDD" id="cd00093">
    <property type="entry name" value="HTH_XRE"/>
    <property type="match status" value="1"/>
</dbReference>
<dbReference type="EMBL" id="FPBV01000017">
    <property type="protein sequence ID" value="SFU98612.1"/>
    <property type="molecule type" value="Genomic_DNA"/>
</dbReference>
<gene>
    <name evidence="3" type="ORF">SAMN05421543_11740</name>
</gene>
<dbReference type="InterPro" id="IPR011717">
    <property type="entry name" value="TPR-4"/>
</dbReference>
<keyword evidence="1" id="KW-0802">TPR repeat</keyword>
<dbReference type="PANTHER" id="PTHR10098">
    <property type="entry name" value="RAPSYN-RELATED"/>
    <property type="match status" value="1"/>
</dbReference>
<evidence type="ECO:0000256" key="1">
    <source>
        <dbReference type="PROSITE-ProRule" id="PRU00339"/>
    </source>
</evidence>
<dbReference type="Gene3D" id="1.10.260.40">
    <property type="entry name" value="lambda repressor-like DNA-binding domains"/>
    <property type="match status" value="1"/>
</dbReference>
<dbReference type="PANTHER" id="PTHR10098:SF108">
    <property type="entry name" value="TETRATRICOPEPTIDE REPEAT PROTEIN 28"/>
    <property type="match status" value="1"/>
</dbReference>
<dbReference type="eggNOG" id="COG0457">
    <property type="taxonomic scope" value="Bacteria"/>
</dbReference>
<sequence length="429" mass="48263">MASLGQKLRALRKERRMTQQELCAGLVTSSMISQIESDRVAPSPQLLEELARRLGVQPSYFADDFTQHTDLAQAYRRARSLLETQRYDAALPLLLEVIRHPHHLVRDEVLYGDLAECYEALERWDEACDAYEQVVRISLEKDDVPSAVHAYYSLGHLFRKQNRLAMARMYWQRAVELLSRHPGLEMPLEVKVRTHLGRTHYLLGEYPAALTHLEAAARLAEVRGLSLDLATIRHTMGNVLMETGRHEEARQALEHAMELYARTRNQRGYNQCLVNLGVNLRLAGDIPGARAHFDRCVEDHELQRDSIRLANAYSERALCRLLSGDYTGAEEDARMALGLDRYTKSLQLSARATCAAACLALGRPQEARQVAEQALAGWAPDADTAQKVQLLNVIRRAYAALGDTVRARETALQLAGQLKGAFPHPFPAL</sequence>
<dbReference type="RefSeq" id="WP_074954489.1">
    <property type="nucleotide sequence ID" value="NZ_FPBV01000017.1"/>
</dbReference>
<dbReference type="AlphaFoldDB" id="A0A1I7KMG1"/>
<dbReference type="InterPro" id="IPR001387">
    <property type="entry name" value="Cro/C1-type_HTH"/>
</dbReference>
<name>A0A1I7KMG1_9BACL</name>
<dbReference type="OrthoDB" id="2470999at2"/>
<feature type="repeat" description="TPR" evidence="1">
    <location>
        <begin position="148"/>
        <end position="181"/>
    </location>
</feature>
<protein>
    <submittedName>
        <fullName evidence="3">Transcriptional regulator, contains XRE-family HTH domain</fullName>
    </submittedName>
</protein>
<dbReference type="InterPro" id="IPR010982">
    <property type="entry name" value="Lambda_DNA-bd_dom_sf"/>
</dbReference>